<proteinExistence type="predicted"/>
<keyword evidence="3" id="KW-0133">Cell shape</keyword>
<feature type="transmembrane region" description="Helical" evidence="6">
    <location>
        <begin position="89"/>
        <end position="106"/>
    </location>
</feature>
<organism evidence="7 8">
    <name type="scientific">Henriciella barbarensis</name>
    <dbReference type="NCBI Taxonomy" id="86342"/>
    <lineage>
        <taxon>Bacteria</taxon>
        <taxon>Pseudomonadati</taxon>
        <taxon>Pseudomonadota</taxon>
        <taxon>Alphaproteobacteria</taxon>
        <taxon>Hyphomonadales</taxon>
        <taxon>Hyphomonadaceae</taxon>
        <taxon>Henriciella</taxon>
    </lineage>
</organism>
<keyword evidence="8" id="KW-1185">Reference proteome</keyword>
<feature type="transmembrane region" description="Helical" evidence="6">
    <location>
        <begin position="355"/>
        <end position="376"/>
    </location>
</feature>
<dbReference type="PANTHER" id="PTHR30474:SF1">
    <property type="entry name" value="PEPTIDOGLYCAN GLYCOSYLTRANSFERASE MRDB"/>
    <property type="match status" value="1"/>
</dbReference>
<evidence type="ECO:0000313" key="8">
    <source>
        <dbReference type="Proteomes" id="UP000265431"/>
    </source>
</evidence>
<feature type="transmembrane region" description="Helical" evidence="6">
    <location>
        <begin position="196"/>
        <end position="215"/>
    </location>
</feature>
<dbReference type="Proteomes" id="UP000265431">
    <property type="component" value="Unassembled WGS sequence"/>
</dbReference>
<dbReference type="Pfam" id="PF01098">
    <property type="entry name" value="FTSW_RODA_SPOVE"/>
    <property type="match status" value="1"/>
</dbReference>
<evidence type="ECO:0000256" key="6">
    <source>
        <dbReference type="SAM" id="Phobius"/>
    </source>
</evidence>
<dbReference type="GO" id="GO:0032153">
    <property type="term" value="C:cell division site"/>
    <property type="evidence" value="ECO:0007669"/>
    <property type="project" value="TreeGrafter"/>
</dbReference>
<feature type="transmembrane region" description="Helical" evidence="6">
    <location>
        <begin position="322"/>
        <end position="349"/>
    </location>
</feature>
<evidence type="ECO:0000256" key="3">
    <source>
        <dbReference type="ARBA" id="ARBA00022960"/>
    </source>
</evidence>
<dbReference type="PANTHER" id="PTHR30474">
    <property type="entry name" value="CELL CYCLE PROTEIN"/>
    <property type="match status" value="1"/>
</dbReference>
<dbReference type="InterPro" id="IPR001182">
    <property type="entry name" value="FtsW/RodA"/>
</dbReference>
<dbReference type="NCBIfam" id="TIGR02210">
    <property type="entry name" value="rodA_shape"/>
    <property type="match status" value="1"/>
</dbReference>
<feature type="transmembrane region" description="Helical" evidence="6">
    <location>
        <begin position="289"/>
        <end position="310"/>
    </location>
</feature>
<dbReference type="RefSeq" id="WP_119380480.1">
    <property type="nucleotide sequence ID" value="NZ_QWGB01000009.1"/>
</dbReference>
<keyword evidence="4 6" id="KW-1133">Transmembrane helix</keyword>
<feature type="transmembrane region" description="Helical" evidence="6">
    <location>
        <begin position="173"/>
        <end position="189"/>
    </location>
</feature>
<keyword evidence="5 6" id="KW-0472">Membrane</keyword>
<evidence type="ECO:0000256" key="4">
    <source>
        <dbReference type="ARBA" id="ARBA00022989"/>
    </source>
</evidence>
<dbReference type="AlphaFoldDB" id="A0A399QR51"/>
<evidence type="ECO:0000256" key="1">
    <source>
        <dbReference type="ARBA" id="ARBA00004141"/>
    </source>
</evidence>
<sequence>MARAARASAIRFEDRTLAGTLGELPWGLVLMLITVACIGTAALYSSTFTNPEEAGLPARHAVRFAISLGIMFVIALVPIGIWLRAAWPAYFVTLAMLVGVELFGLTRGGATRWLQLGPIGVQPSEFMKLALTLALARYYHNNLTFQSGRFFIHLPALFIIIVPAALIFKQPDFGTTLALIASGAVLIFLAGLYYRIIAAVFLAGIASAWPIYMFVLQDYQRERVNTFLAQLTGQAVNTLDDGYQIEQAKIAIGSGGWQGRGFMEGTQAQLDYIPEQHTDFILTVIAEEFGFLGATGLLALWAAILGWGLVIAGRSASLFGRFAAVGCVATVAFFILFNVAMVLGLVPVVGVPLPLVSYGGTVMFTTMACFGILLSVHIGRDERLSTQGMI</sequence>
<dbReference type="OrthoDB" id="9768187at2"/>
<dbReference type="GO" id="GO:0051301">
    <property type="term" value="P:cell division"/>
    <property type="evidence" value="ECO:0007669"/>
    <property type="project" value="InterPro"/>
</dbReference>
<gene>
    <name evidence="7" type="primary">rodA</name>
    <name evidence="7" type="ORF">D1224_13500</name>
</gene>
<dbReference type="GO" id="GO:0005886">
    <property type="term" value="C:plasma membrane"/>
    <property type="evidence" value="ECO:0007669"/>
    <property type="project" value="TreeGrafter"/>
</dbReference>
<protein>
    <submittedName>
        <fullName evidence="7">Rod shape-determining protein RodA</fullName>
    </submittedName>
</protein>
<evidence type="ECO:0000256" key="5">
    <source>
        <dbReference type="ARBA" id="ARBA00023136"/>
    </source>
</evidence>
<feature type="transmembrane region" description="Helical" evidence="6">
    <location>
        <begin position="24"/>
        <end position="44"/>
    </location>
</feature>
<dbReference type="GO" id="GO:0008360">
    <property type="term" value="P:regulation of cell shape"/>
    <property type="evidence" value="ECO:0007669"/>
    <property type="project" value="UniProtKB-KW"/>
</dbReference>
<feature type="transmembrane region" description="Helical" evidence="6">
    <location>
        <begin position="64"/>
        <end position="83"/>
    </location>
</feature>
<evidence type="ECO:0000313" key="7">
    <source>
        <dbReference type="EMBL" id="RIJ21328.1"/>
    </source>
</evidence>
<dbReference type="EMBL" id="QWGB01000009">
    <property type="protein sequence ID" value="RIJ21328.1"/>
    <property type="molecule type" value="Genomic_DNA"/>
</dbReference>
<reference evidence="7 8" key="1">
    <citation type="submission" date="2018-08" db="EMBL/GenBank/DDBJ databases">
        <title>Henriciella mobilis sp. nov., isolated from seawater.</title>
        <authorList>
            <person name="Cheng H."/>
            <person name="Wu Y.-H."/>
            <person name="Xu X.-W."/>
            <person name="Guo L.-L."/>
        </authorList>
    </citation>
    <scope>NUCLEOTIDE SEQUENCE [LARGE SCALE GENOMIC DNA]</scope>
    <source>
        <strain evidence="7 8">CCUG66934</strain>
    </source>
</reference>
<evidence type="ECO:0000256" key="2">
    <source>
        <dbReference type="ARBA" id="ARBA00022692"/>
    </source>
</evidence>
<name>A0A399QR51_9PROT</name>
<comment type="subcellular location">
    <subcellularLocation>
        <location evidence="1">Membrane</location>
        <topology evidence="1">Multi-pass membrane protein</topology>
    </subcellularLocation>
</comment>
<accession>A0A399QR51</accession>
<comment type="caution">
    <text evidence="7">The sequence shown here is derived from an EMBL/GenBank/DDBJ whole genome shotgun (WGS) entry which is preliminary data.</text>
</comment>
<keyword evidence="2 6" id="KW-0812">Transmembrane</keyword>
<dbReference type="InterPro" id="IPR011923">
    <property type="entry name" value="RodA/MrdB"/>
</dbReference>
<dbReference type="GO" id="GO:0015648">
    <property type="term" value="F:lipid-linked peptidoglycan transporter activity"/>
    <property type="evidence" value="ECO:0007669"/>
    <property type="project" value="TreeGrafter"/>
</dbReference>
<feature type="transmembrane region" description="Helical" evidence="6">
    <location>
        <begin position="150"/>
        <end position="167"/>
    </location>
</feature>